<proteinExistence type="predicted"/>
<keyword evidence="2" id="KW-1185">Reference proteome</keyword>
<reference evidence="1" key="1">
    <citation type="submission" date="2019-03" db="EMBL/GenBank/DDBJ databases">
        <title>WGS assembly of Setaria viridis.</title>
        <authorList>
            <person name="Huang P."/>
            <person name="Jenkins J."/>
            <person name="Grimwood J."/>
            <person name="Barry K."/>
            <person name="Healey A."/>
            <person name="Mamidi S."/>
            <person name="Sreedasyam A."/>
            <person name="Shu S."/>
            <person name="Feldman M."/>
            <person name="Wu J."/>
            <person name="Yu Y."/>
            <person name="Chen C."/>
            <person name="Johnson J."/>
            <person name="Rokhsar D."/>
            <person name="Baxter I."/>
            <person name="Schmutz J."/>
            <person name="Brutnell T."/>
            <person name="Kellogg E."/>
        </authorList>
    </citation>
    <scope>NUCLEOTIDE SEQUENCE [LARGE SCALE GENOMIC DNA]</scope>
</reference>
<dbReference type="Proteomes" id="UP000298652">
    <property type="component" value="Chromosome 6"/>
</dbReference>
<name>A0A4U6U2I9_SETVI</name>
<dbReference type="AlphaFoldDB" id="A0A4U6U2I9"/>
<evidence type="ECO:0000313" key="2">
    <source>
        <dbReference type="Proteomes" id="UP000298652"/>
    </source>
</evidence>
<accession>A0A4U6U2I9</accession>
<dbReference type="Gramene" id="TKW09741">
    <property type="protein sequence ID" value="TKW09741"/>
    <property type="gene ID" value="SEVIR_6G122054v2"/>
</dbReference>
<dbReference type="EMBL" id="CM016557">
    <property type="protein sequence ID" value="TKW09741.1"/>
    <property type="molecule type" value="Genomic_DNA"/>
</dbReference>
<protein>
    <submittedName>
        <fullName evidence="1">Uncharacterized protein</fullName>
    </submittedName>
</protein>
<evidence type="ECO:0000313" key="1">
    <source>
        <dbReference type="EMBL" id="TKW09741.1"/>
    </source>
</evidence>
<gene>
    <name evidence="1" type="ORF">SEVIR_6G122054v2</name>
</gene>
<organism evidence="1 2">
    <name type="scientific">Setaria viridis</name>
    <name type="common">Green bristlegrass</name>
    <name type="synonym">Setaria italica subsp. viridis</name>
    <dbReference type="NCBI Taxonomy" id="4556"/>
    <lineage>
        <taxon>Eukaryota</taxon>
        <taxon>Viridiplantae</taxon>
        <taxon>Streptophyta</taxon>
        <taxon>Embryophyta</taxon>
        <taxon>Tracheophyta</taxon>
        <taxon>Spermatophyta</taxon>
        <taxon>Magnoliopsida</taxon>
        <taxon>Liliopsida</taxon>
        <taxon>Poales</taxon>
        <taxon>Poaceae</taxon>
        <taxon>PACMAD clade</taxon>
        <taxon>Panicoideae</taxon>
        <taxon>Panicodae</taxon>
        <taxon>Paniceae</taxon>
        <taxon>Cenchrinae</taxon>
        <taxon>Setaria</taxon>
    </lineage>
</organism>
<sequence length="31" mass="3537">MYHFTRCARWMTTLTMVAGTLAHQSRQAAVP</sequence>